<dbReference type="EMBL" id="JBGOGF010000006">
    <property type="protein sequence ID" value="MFA1772175.1"/>
    <property type="molecule type" value="Genomic_DNA"/>
</dbReference>
<sequence>MLVVLLLAVSQAFAHSDTPSSGVSSKEKLKALSQRIKQEPGNAQAYVERAQVKKEARDFYGAIRDYSIALTLTNASEDKIPTSQPLVGRGNVFLEIGAYQEALRDFDKVLLEEASMEALYGRAVARYYLDDYFGAIRDLDEVIEAIPLHSSALCNRGIVKLELNKVEEAVTDLSLFLTNYPEHPEAAHALAVATDRLRKQNARR</sequence>
<evidence type="ECO:0000256" key="1">
    <source>
        <dbReference type="ARBA" id="ARBA00022737"/>
    </source>
</evidence>
<dbReference type="EMBL" id="VKKZ01000010">
    <property type="protein sequence ID" value="KAA6437155.1"/>
    <property type="molecule type" value="Genomic_DNA"/>
</dbReference>
<keyword evidence="6" id="KW-1185">Reference proteome</keyword>
<dbReference type="Proteomes" id="UP000323866">
    <property type="component" value="Unassembled WGS sequence"/>
</dbReference>
<comment type="caution">
    <text evidence="3">The sequence shown here is derived from an EMBL/GenBank/DDBJ whole genome shotgun (WGS) entry which is preliminary data.</text>
</comment>
<dbReference type="RefSeq" id="WP_149096795.1">
    <property type="nucleotide sequence ID" value="NZ_BMMG01000001.1"/>
</dbReference>
<dbReference type="Proteomes" id="UP001570846">
    <property type="component" value="Unassembled WGS sequence"/>
</dbReference>
<name>A0A5M8QLY3_9BACT</name>
<evidence type="ECO:0000313" key="4">
    <source>
        <dbReference type="EMBL" id="MFA1772175.1"/>
    </source>
</evidence>
<evidence type="ECO:0000313" key="5">
    <source>
        <dbReference type="Proteomes" id="UP000323866"/>
    </source>
</evidence>
<keyword evidence="1" id="KW-0677">Repeat</keyword>
<dbReference type="InterPro" id="IPR019734">
    <property type="entry name" value="TPR_rpt"/>
</dbReference>
<dbReference type="InterPro" id="IPR050498">
    <property type="entry name" value="Ycf3"/>
</dbReference>
<organism evidence="3 5">
    <name type="scientific">Rufibacter glacialis</name>
    <dbReference type="NCBI Taxonomy" id="1259555"/>
    <lineage>
        <taxon>Bacteria</taxon>
        <taxon>Pseudomonadati</taxon>
        <taxon>Bacteroidota</taxon>
        <taxon>Cytophagia</taxon>
        <taxon>Cytophagales</taxon>
        <taxon>Hymenobacteraceae</taxon>
        <taxon>Rufibacter</taxon>
    </lineage>
</organism>
<dbReference type="SUPFAM" id="SSF48452">
    <property type="entry name" value="TPR-like"/>
    <property type="match status" value="2"/>
</dbReference>
<evidence type="ECO:0000313" key="6">
    <source>
        <dbReference type="Proteomes" id="UP001570846"/>
    </source>
</evidence>
<keyword evidence="2" id="KW-0802">TPR repeat</keyword>
<reference evidence="3 5" key="2">
    <citation type="submission" date="2019-09" db="EMBL/GenBank/DDBJ databases">
        <title>A bacterium isolated from glacier soil.</title>
        <authorList>
            <person name="Liu Q."/>
        </authorList>
    </citation>
    <scope>NUCLEOTIDE SEQUENCE [LARGE SCALE GENOMIC DNA]</scope>
    <source>
        <strain evidence="3 5">MDT1-10-3</strain>
    </source>
</reference>
<dbReference type="InterPro" id="IPR011990">
    <property type="entry name" value="TPR-like_helical_dom_sf"/>
</dbReference>
<protein>
    <submittedName>
        <fullName evidence="4">Tetratricopeptide repeat protein</fullName>
    </submittedName>
</protein>
<proteinExistence type="predicted"/>
<dbReference type="Gene3D" id="1.25.40.10">
    <property type="entry name" value="Tetratricopeptide repeat domain"/>
    <property type="match status" value="2"/>
</dbReference>
<dbReference type="AlphaFoldDB" id="A0A5M8QLY3"/>
<dbReference type="PANTHER" id="PTHR44858">
    <property type="entry name" value="TETRATRICOPEPTIDE REPEAT PROTEIN 6"/>
    <property type="match status" value="1"/>
</dbReference>
<reference evidence="4 6" key="3">
    <citation type="submission" date="2024-08" db="EMBL/GenBank/DDBJ databases">
        <authorList>
            <person name="Wei W."/>
        </authorList>
    </citation>
    <scope>NUCLEOTIDE SEQUENCE [LARGE SCALE GENOMIC DNA]</scope>
    <source>
        <strain evidence="4 6">XU2</strain>
    </source>
</reference>
<dbReference type="Pfam" id="PF13174">
    <property type="entry name" value="TPR_6"/>
    <property type="match status" value="1"/>
</dbReference>
<accession>A0A5M8QLY3</accession>
<dbReference type="SMART" id="SM00028">
    <property type="entry name" value="TPR"/>
    <property type="match status" value="4"/>
</dbReference>
<dbReference type="PANTHER" id="PTHR44858:SF1">
    <property type="entry name" value="UDP-N-ACETYLGLUCOSAMINE--PEPTIDE N-ACETYLGLUCOSAMINYLTRANSFERASE SPINDLY-RELATED"/>
    <property type="match status" value="1"/>
</dbReference>
<reference evidence="3 5" key="1">
    <citation type="submission" date="2019-07" db="EMBL/GenBank/DDBJ databases">
        <authorList>
            <person name="Qu J.-H."/>
        </authorList>
    </citation>
    <scope>NUCLEOTIDE SEQUENCE [LARGE SCALE GENOMIC DNA]</scope>
    <source>
        <strain evidence="3 5">MDT1-10-3</strain>
    </source>
</reference>
<dbReference type="OrthoDB" id="712930at2"/>
<evidence type="ECO:0000256" key="2">
    <source>
        <dbReference type="ARBA" id="ARBA00022803"/>
    </source>
</evidence>
<evidence type="ECO:0000313" key="3">
    <source>
        <dbReference type="EMBL" id="KAA6437155.1"/>
    </source>
</evidence>
<gene>
    <name evidence="4" type="ORF">ACD591_12820</name>
    <name evidence="3" type="ORF">FOE74_01255</name>
</gene>